<dbReference type="OrthoDB" id="9782449at2"/>
<dbReference type="PANTHER" id="PTHR43434:SF24">
    <property type="entry name" value="HYDROLASE-RELATED"/>
    <property type="match status" value="1"/>
</dbReference>
<gene>
    <name evidence="1" type="ORF">DRW07_07120</name>
</gene>
<dbReference type="Gene3D" id="1.10.150.240">
    <property type="entry name" value="Putative phosphatase, domain 2"/>
    <property type="match status" value="1"/>
</dbReference>
<reference evidence="1 2" key="1">
    <citation type="submission" date="2018-11" db="EMBL/GenBank/DDBJ databases">
        <authorList>
            <person name="Ye M.-Q."/>
            <person name="Du Z.-J."/>
        </authorList>
    </citation>
    <scope>NUCLEOTIDE SEQUENCE [LARGE SCALE GENOMIC DNA]</scope>
    <source>
        <strain evidence="1 2">U0105</strain>
    </source>
</reference>
<dbReference type="Proteomes" id="UP000275281">
    <property type="component" value="Unassembled WGS sequence"/>
</dbReference>
<dbReference type="InterPro" id="IPR023198">
    <property type="entry name" value="PGP-like_dom2"/>
</dbReference>
<evidence type="ECO:0000313" key="2">
    <source>
        <dbReference type="Proteomes" id="UP000275281"/>
    </source>
</evidence>
<keyword evidence="1" id="KW-0378">Hydrolase</keyword>
<dbReference type="InterPro" id="IPR036412">
    <property type="entry name" value="HAD-like_sf"/>
</dbReference>
<dbReference type="Gene3D" id="3.40.50.1000">
    <property type="entry name" value="HAD superfamily/HAD-like"/>
    <property type="match status" value="1"/>
</dbReference>
<dbReference type="InterPro" id="IPR041492">
    <property type="entry name" value="HAD_2"/>
</dbReference>
<comment type="caution">
    <text evidence="1">The sequence shown here is derived from an EMBL/GenBank/DDBJ whole genome shotgun (WGS) entry which is preliminary data.</text>
</comment>
<dbReference type="SFLD" id="SFLDG01129">
    <property type="entry name" value="C1.5:_HAD__Beta-PGM__Phosphata"/>
    <property type="match status" value="1"/>
</dbReference>
<dbReference type="GO" id="GO:0005829">
    <property type="term" value="C:cytosol"/>
    <property type="evidence" value="ECO:0007669"/>
    <property type="project" value="TreeGrafter"/>
</dbReference>
<keyword evidence="2" id="KW-1185">Reference proteome</keyword>
<dbReference type="GO" id="GO:0008967">
    <property type="term" value="F:phosphoglycolate phosphatase activity"/>
    <property type="evidence" value="ECO:0007669"/>
    <property type="project" value="TreeGrafter"/>
</dbReference>
<accession>A0A3N5Y3D3</accession>
<dbReference type="Pfam" id="PF13419">
    <property type="entry name" value="HAD_2"/>
    <property type="match status" value="1"/>
</dbReference>
<name>A0A3N5Y3D3_9ALTE</name>
<dbReference type="SFLD" id="SFLDS00003">
    <property type="entry name" value="Haloacid_Dehalogenase"/>
    <property type="match status" value="1"/>
</dbReference>
<protein>
    <submittedName>
        <fullName evidence="1">HAD family hydrolase</fullName>
    </submittedName>
</protein>
<dbReference type="NCBIfam" id="TIGR01549">
    <property type="entry name" value="HAD-SF-IA-v1"/>
    <property type="match status" value="1"/>
</dbReference>
<proteinExistence type="predicted"/>
<dbReference type="SUPFAM" id="SSF56784">
    <property type="entry name" value="HAD-like"/>
    <property type="match status" value="1"/>
</dbReference>
<dbReference type="InterPro" id="IPR023214">
    <property type="entry name" value="HAD_sf"/>
</dbReference>
<dbReference type="InterPro" id="IPR006439">
    <property type="entry name" value="HAD-SF_hydro_IA"/>
</dbReference>
<dbReference type="GO" id="GO:0006281">
    <property type="term" value="P:DNA repair"/>
    <property type="evidence" value="ECO:0007669"/>
    <property type="project" value="TreeGrafter"/>
</dbReference>
<sequence>MTPYKLVIFDWDGTLMDSAGKIVSCMQHAAQATAMFVPTADAVRHIIGISLKPAIAQLFNLKLGNPVEEKQVDRIVEAYKTAYLEVDQTPCPLFDGTMGMLTALQACDTKMAVATGKARRGLKRAWDSTNTSHFFVDSRCADEAESKPSPDMLEQLLKANGLKASDAVMIGDTSYDMQMAEQLGMDRIAVSYGVHDVTALRKHSPVFVADSVSSLQGFLLRPF</sequence>
<evidence type="ECO:0000313" key="1">
    <source>
        <dbReference type="EMBL" id="RPJ67296.1"/>
    </source>
</evidence>
<dbReference type="RefSeq" id="WP_124027198.1">
    <property type="nucleotide sequence ID" value="NZ_JBHRSN010000015.1"/>
</dbReference>
<dbReference type="AlphaFoldDB" id="A0A3N5Y3D3"/>
<dbReference type="EMBL" id="RPOK01000002">
    <property type="protein sequence ID" value="RPJ67296.1"/>
    <property type="molecule type" value="Genomic_DNA"/>
</dbReference>
<organism evidence="1 2">
    <name type="scientific">Alteromonas sediminis</name>
    <dbReference type="NCBI Taxonomy" id="2259342"/>
    <lineage>
        <taxon>Bacteria</taxon>
        <taxon>Pseudomonadati</taxon>
        <taxon>Pseudomonadota</taxon>
        <taxon>Gammaproteobacteria</taxon>
        <taxon>Alteromonadales</taxon>
        <taxon>Alteromonadaceae</taxon>
        <taxon>Alteromonas/Salinimonas group</taxon>
        <taxon>Alteromonas</taxon>
    </lineage>
</organism>
<dbReference type="InterPro" id="IPR050155">
    <property type="entry name" value="HAD-like_hydrolase_sf"/>
</dbReference>
<dbReference type="PANTHER" id="PTHR43434">
    <property type="entry name" value="PHOSPHOGLYCOLATE PHOSPHATASE"/>
    <property type="match status" value="1"/>
</dbReference>